<proteinExistence type="predicted"/>
<dbReference type="EMBL" id="JBHSLF010000044">
    <property type="protein sequence ID" value="MFC5345274.1"/>
    <property type="molecule type" value="Genomic_DNA"/>
</dbReference>
<dbReference type="Proteomes" id="UP001596152">
    <property type="component" value="Unassembled WGS sequence"/>
</dbReference>
<evidence type="ECO:0000313" key="2">
    <source>
        <dbReference type="Proteomes" id="UP001596152"/>
    </source>
</evidence>
<comment type="caution">
    <text evidence="1">The sequence shown here is derived from an EMBL/GenBank/DDBJ whole genome shotgun (WGS) entry which is preliminary data.</text>
</comment>
<protein>
    <submittedName>
        <fullName evidence="1">Uncharacterized protein</fullName>
    </submittedName>
</protein>
<sequence>MRQCLTAVRTLAPAVLGLGPDAPAPAIFIEQNDPLRLTAEEYAADTEHSGLDQIDRLAIWARVGARVVDFPYVQPALSAGQQPDDRLIYAAVDYPGEAVDAALLHDHLQSFFGISVLKGAAEPPGGEAARQIAALADRTAPVSLLRMEPALEWLRASRDAAGFDSFRDLAREAAR</sequence>
<accession>A0ABW0FUU6</accession>
<evidence type="ECO:0000313" key="1">
    <source>
        <dbReference type="EMBL" id="MFC5345274.1"/>
    </source>
</evidence>
<gene>
    <name evidence="1" type="ORF">ACFPIE_15250</name>
</gene>
<dbReference type="RefSeq" id="WP_374038271.1">
    <property type="nucleotide sequence ID" value="NZ_CP169082.1"/>
</dbReference>
<reference evidence="2" key="1">
    <citation type="journal article" date="2019" name="Int. J. Syst. Evol. Microbiol.">
        <title>The Global Catalogue of Microorganisms (GCM) 10K type strain sequencing project: providing services to taxonomists for standard genome sequencing and annotation.</title>
        <authorList>
            <consortium name="The Broad Institute Genomics Platform"/>
            <consortium name="The Broad Institute Genome Sequencing Center for Infectious Disease"/>
            <person name="Wu L."/>
            <person name="Ma J."/>
        </authorList>
    </citation>
    <scope>NUCLEOTIDE SEQUENCE [LARGE SCALE GENOMIC DNA]</scope>
    <source>
        <strain evidence="2">JCM 12125</strain>
    </source>
</reference>
<organism evidence="1 2">
    <name type="scientific">Brevundimonas staleyi</name>
    <dbReference type="NCBI Taxonomy" id="74326"/>
    <lineage>
        <taxon>Bacteria</taxon>
        <taxon>Pseudomonadati</taxon>
        <taxon>Pseudomonadota</taxon>
        <taxon>Alphaproteobacteria</taxon>
        <taxon>Caulobacterales</taxon>
        <taxon>Caulobacteraceae</taxon>
        <taxon>Brevundimonas</taxon>
    </lineage>
</organism>
<keyword evidence="2" id="KW-1185">Reference proteome</keyword>
<name>A0ABW0FUU6_9CAUL</name>